<sequence length="717" mass="82591">MAYETGDCLTPNARTQLDQAQNDDVLSNSYSFQLEFNAISDEYEDSTLDSIEDESDSIDTILLRAIEPPDHTRLSLADTLSEVKLNDRRKRAFKQLLKRVQMNVWTLHFSPSYERPYCVYLYEHAVARIRYTLAIGFAFILSKALYEHRNVTPNTQRATEWEVVYHLHTFVALPVLALGFFCACLQRLDKWCEIYAALPFVTVTYVLTAQKILLESRGPVFSMFLVLVPVFGIVRFRFLTSVCVVILIFVGHVGGLCCFRQVESPTDVFFQAFNYLGGILVGAVCHYRAEVLRRRNYVMFLPFSDEPMDEDHMHAKLHDPRIKKHVLISRINLKFKNAIVEEAFYRHWYLIDPCPFDHPNAGELHRNVYRTVRFAVGGVILTQLILIVQDWQYLHSDKSFPRAAYFVATMLRFTIVIPAYGLSPVAMLICGLRFYWEWRSQATTEDRGGLRSPRSRSAKQWSSMEESKSRSVRIRHDPTSSYSELTTPKAIKSGSTLLEEASVAPFKNNYVRTLQRMSATVVFFHALAMGVILMLVERLASKNNASVAPCYFLGFLNALLFPHRSGFRVRFVYASIGTGCVCLIILGIACVLENDKVLTYASYMALTTILGMMISHEEESLRRIFFVRMMLRSDEFRRRHDAILKMESWFKQRIRRWRKRRRGSMTLVLQEDREESTQHVVPEMIQIPTVNQMRHAGMVNVAVELSRVALAIITAVT</sequence>
<evidence type="ECO:0000256" key="2">
    <source>
        <dbReference type="SAM" id="Phobius"/>
    </source>
</evidence>
<feature type="transmembrane region" description="Helical" evidence="2">
    <location>
        <begin position="572"/>
        <end position="591"/>
    </location>
</feature>
<keyword evidence="4" id="KW-1185">Reference proteome</keyword>
<feature type="transmembrane region" description="Helical" evidence="2">
    <location>
        <begin position="372"/>
        <end position="391"/>
    </location>
</feature>
<organism evidence="3 4">
    <name type="scientific">Pythium oligandrum</name>
    <name type="common">Mycoparasitic fungus</name>
    <dbReference type="NCBI Taxonomy" id="41045"/>
    <lineage>
        <taxon>Eukaryota</taxon>
        <taxon>Sar</taxon>
        <taxon>Stramenopiles</taxon>
        <taxon>Oomycota</taxon>
        <taxon>Peronosporomycetes</taxon>
        <taxon>Pythiales</taxon>
        <taxon>Pythiaceae</taxon>
        <taxon>Pythium</taxon>
    </lineage>
</organism>
<feature type="transmembrane region" description="Helical" evidence="2">
    <location>
        <begin position="268"/>
        <end position="289"/>
    </location>
</feature>
<feature type="region of interest" description="Disordered" evidence="1">
    <location>
        <begin position="446"/>
        <end position="484"/>
    </location>
</feature>
<dbReference type="AlphaFoldDB" id="A0A8K1C6L2"/>
<feature type="transmembrane region" description="Helical" evidence="2">
    <location>
        <begin position="166"/>
        <end position="185"/>
    </location>
</feature>
<feature type="transmembrane region" description="Helical" evidence="2">
    <location>
        <begin position="219"/>
        <end position="236"/>
    </location>
</feature>
<evidence type="ECO:0000313" key="4">
    <source>
        <dbReference type="Proteomes" id="UP000794436"/>
    </source>
</evidence>
<feature type="transmembrane region" description="Helical" evidence="2">
    <location>
        <begin position="597"/>
        <end position="615"/>
    </location>
</feature>
<dbReference type="EMBL" id="SPLM01000144">
    <property type="protein sequence ID" value="TMW57378.1"/>
    <property type="molecule type" value="Genomic_DNA"/>
</dbReference>
<evidence type="ECO:0000256" key="1">
    <source>
        <dbReference type="SAM" id="MobiDB-lite"/>
    </source>
</evidence>
<keyword evidence="2" id="KW-0812">Transmembrane</keyword>
<gene>
    <name evidence="3" type="ORF">Poli38472_003303</name>
</gene>
<reference evidence="3" key="1">
    <citation type="submission" date="2019-03" db="EMBL/GenBank/DDBJ databases">
        <title>Long read genome sequence of the mycoparasitic Pythium oligandrum ATCC 38472 isolated from sugarbeet rhizosphere.</title>
        <authorList>
            <person name="Gaulin E."/>
        </authorList>
    </citation>
    <scope>NUCLEOTIDE SEQUENCE</scope>
    <source>
        <strain evidence="3">ATCC 38472_TT</strain>
    </source>
</reference>
<feature type="compositionally biased region" description="Basic and acidic residues" evidence="1">
    <location>
        <begin position="465"/>
        <end position="478"/>
    </location>
</feature>
<dbReference type="Proteomes" id="UP000794436">
    <property type="component" value="Unassembled WGS sequence"/>
</dbReference>
<evidence type="ECO:0008006" key="5">
    <source>
        <dbReference type="Google" id="ProtNLM"/>
    </source>
</evidence>
<protein>
    <recommendedName>
        <fullName evidence="5">Transmembrane protein</fullName>
    </recommendedName>
</protein>
<feature type="transmembrane region" description="Helical" evidence="2">
    <location>
        <begin position="403"/>
        <end position="430"/>
    </location>
</feature>
<keyword evidence="2" id="KW-1133">Transmembrane helix</keyword>
<evidence type="ECO:0000313" key="3">
    <source>
        <dbReference type="EMBL" id="TMW57378.1"/>
    </source>
</evidence>
<name>A0A8K1C6L2_PYTOL</name>
<feature type="transmembrane region" description="Helical" evidence="2">
    <location>
        <begin position="517"/>
        <end position="536"/>
    </location>
</feature>
<comment type="caution">
    <text evidence="3">The sequence shown here is derived from an EMBL/GenBank/DDBJ whole genome shotgun (WGS) entry which is preliminary data.</text>
</comment>
<dbReference type="OrthoDB" id="66514at2759"/>
<keyword evidence="2" id="KW-0472">Membrane</keyword>
<proteinExistence type="predicted"/>
<feature type="transmembrane region" description="Helical" evidence="2">
    <location>
        <begin position="243"/>
        <end position="262"/>
    </location>
</feature>
<feature type="transmembrane region" description="Helical" evidence="2">
    <location>
        <begin position="129"/>
        <end position="146"/>
    </location>
</feature>
<feature type="transmembrane region" description="Helical" evidence="2">
    <location>
        <begin position="194"/>
        <end position="213"/>
    </location>
</feature>
<accession>A0A8K1C6L2</accession>